<dbReference type="KEGG" id="scac:106083719"/>
<dbReference type="EnsemblMetazoa" id="SCAU011315-RA">
    <property type="protein sequence ID" value="SCAU011315-PA"/>
    <property type="gene ID" value="SCAU011315"/>
</dbReference>
<protein>
    <submittedName>
        <fullName evidence="2">Uncharacterized protein</fullName>
    </submittedName>
</protein>
<dbReference type="VEuPathDB" id="VectorBase:SCAU011315"/>
<evidence type="ECO:0000313" key="2">
    <source>
        <dbReference type="EnsemblMetazoa" id="SCAU011315-PA"/>
    </source>
</evidence>
<accession>A0A1I8PUU4</accession>
<reference evidence="2" key="2">
    <citation type="submission" date="2020-05" db="UniProtKB">
        <authorList>
            <consortium name="EnsemblMetazoa"/>
        </authorList>
    </citation>
    <scope>IDENTIFICATION</scope>
    <source>
        <strain evidence="2">USDA</strain>
    </source>
</reference>
<dbReference type="EnsemblMetazoa" id="SCAU011315-RC">
    <property type="protein sequence ID" value="SCAU011315-PC"/>
    <property type="gene ID" value="SCAU011315"/>
</dbReference>
<feature type="region of interest" description="Disordered" evidence="1">
    <location>
        <begin position="1"/>
        <end position="91"/>
    </location>
</feature>
<proteinExistence type="predicted"/>
<evidence type="ECO:0000256" key="1">
    <source>
        <dbReference type="SAM" id="MobiDB-lite"/>
    </source>
</evidence>
<keyword evidence="3" id="KW-1185">Reference proteome</keyword>
<dbReference type="Proteomes" id="UP000095300">
    <property type="component" value="Unassembled WGS sequence"/>
</dbReference>
<feature type="compositionally biased region" description="Basic and acidic residues" evidence="1">
    <location>
        <begin position="57"/>
        <end position="76"/>
    </location>
</feature>
<sequence>METNWTNPQSSHQMNRNDFGSNSNYQAPLNAVNPTRTPLHNSNRKIGSSTNGGSWQRENDISKKISNKKNLDERERLRRRSAKERDREYQDQIKSGIVKKASKNKTKIDPEGYWKVWWSKYAYIENMIPIVDENDPEVKDFVKFTHEPGDQRFERKMKLLLKIGTSKIRRNLDITEANYEFRDMYKLFMYKKHLEDPNFQKHLNKQEKDHVLKTLALLQHKGKYTLMLQSLISRWDFHQKSMAGLTNLGRGKNALNMMNTKLFHYLVMDSIQELKNMCAMDWNGFTEFHRNMLSMPPPHYASTDNILTKTIGHMDGGGNNSDMDNADE</sequence>
<reference evidence="3" key="1">
    <citation type="submission" date="2015-05" db="EMBL/GenBank/DDBJ databases">
        <authorList>
            <person name="Wilson R.K."/>
            <person name="Warren W.C."/>
            <person name="Olafson P."/>
        </authorList>
    </citation>
    <scope>NUCLEOTIDE SEQUENCE [LARGE SCALE GENOMIC DNA]</scope>
    <source>
        <strain evidence="3">USDA</strain>
    </source>
</reference>
<feature type="compositionally biased region" description="Polar residues" evidence="1">
    <location>
        <begin position="1"/>
        <end position="56"/>
    </location>
</feature>
<dbReference type="OrthoDB" id="5135119at2759"/>
<evidence type="ECO:0000313" key="3">
    <source>
        <dbReference type="Proteomes" id="UP000095300"/>
    </source>
</evidence>
<dbReference type="AlphaFoldDB" id="A0A1I8PUU4"/>
<gene>
    <name evidence="2" type="primary">106083719</name>
</gene>
<organism evidence="2 3">
    <name type="scientific">Stomoxys calcitrans</name>
    <name type="common">Stable fly</name>
    <name type="synonym">Conops calcitrans</name>
    <dbReference type="NCBI Taxonomy" id="35570"/>
    <lineage>
        <taxon>Eukaryota</taxon>
        <taxon>Metazoa</taxon>
        <taxon>Ecdysozoa</taxon>
        <taxon>Arthropoda</taxon>
        <taxon>Hexapoda</taxon>
        <taxon>Insecta</taxon>
        <taxon>Pterygota</taxon>
        <taxon>Neoptera</taxon>
        <taxon>Endopterygota</taxon>
        <taxon>Diptera</taxon>
        <taxon>Brachycera</taxon>
        <taxon>Muscomorpha</taxon>
        <taxon>Muscoidea</taxon>
        <taxon>Muscidae</taxon>
        <taxon>Stomoxys</taxon>
    </lineage>
</organism>
<name>A0A1I8PUU4_STOCA</name>